<dbReference type="GO" id="GO:0007018">
    <property type="term" value="P:microtubule-based movement"/>
    <property type="evidence" value="ECO:0007669"/>
    <property type="project" value="InterPro"/>
</dbReference>
<evidence type="ECO:0000259" key="10">
    <source>
        <dbReference type="PROSITE" id="PS50021"/>
    </source>
</evidence>
<dbReference type="PRINTS" id="PR00380">
    <property type="entry name" value="KINESINHEAVY"/>
</dbReference>
<comment type="similarity">
    <text evidence="1">Belongs to the TRAFAC class myosin-kinesin ATPase superfamily. Kinesin family. KIN-14 subfamily.</text>
</comment>
<name>A0AAV6WV34_9LAMI</name>
<dbReference type="GO" id="GO:0003777">
    <property type="term" value="F:microtubule motor activity"/>
    <property type="evidence" value="ECO:0007669"/>
    <property type="project" value="InterPro"/>
</dbReference>
<dbReference type="InterPro" id="IPR027417">
    <property type="entry name" value="P-loop_NTPase"/>
</dbReference>
<dbReference type="Proteomes" id="UP000826271">
    <property type="component" value="Unassembled WGS sequence"/>
</dbReference>
<feature type="compositionally biased region" description="Basic and acidic residues" evidence="9">
    <location>
        <begin position="922"/>
        <end position="932"/>
    </location>
</feature>
<evidence type="ECO:0000256" key="7">
    <source>
        <dbReference type="PROSITE-ProRule" id="PRU00283"/>
    </source>
</evidence>
<feature type="domain" description="Calponin-homology (CH)" evidence="10">
    <location>
        <begin position="24"/>
        <end position="148"/>
    </location>
</feature>
<feature type="domain" description="Kinesin motor" evidence="11">
    <location>
        <begin position="385"/>
        <end position="721"/>
    </location>
</feature>
<dbReference type="PROSITE" id="PS50067">
    <property type="entry name" value="KINESIN_MOTOR_2"/>
    <property type="match status" value="1"/>
</dbReference>
<dbReference type="InterPro" id="IPR001715">
    <property type="entry name" value="CH_dom"/>
</dbReference>
<dbReference type="SMART" id="SM00033">
    <property type="entry name" value="CH"/>
    <property type="match status" value="1"/>
</dbReference>
<protein>
    <submittedName>
        <fullName evidence="12">Uncharacterized protein</fullName>
    </submittedName>
</protein>
<keyword evidence="3 7" id="KW-0547">Nucleotide-binding</keyword>
<evidence type="ECO:0000313" key="13">
    <source>
        <dbReference type="Proteomes" id="UP000826271"/>
    </source>
</evidence>
<dbReference type="GO" id="GO:0008017">
    <property type="term" value="F:microtubule binding"/>
    <property type="evidence" value="ECO:0007669"/>
    <property type="project" value="InterPro"/>
</dbReference>
<keyword evidence="2" id="KW-0493">Microtubule</keyword>
<comment type="caution">
    <text evidence="12">The sequence shown here is derived from an EMBL/GenBank/DDBJ whole genome shotgun (WGS) entry which is preliminary data.</text>
</comment>
<dbReference type="InterPro" id="IPR036872">
    <property type="entry name" value="CH_dom_sf"/>
</dbReference>
<dbReference type="SUPFAM" id="SSF47576">
    <property type="entry name" value="Calponin-homology domain, CH-domain"/>
    <property type="match status" value="1"/>
</dbReference>
<dbReference type="GO" id="GO:0005874">
    <property type="term" value="C:microtubule"/>
    <property type="evidence" value="ECO:0007669"/>
    <property type="project" value="UniProtKB-KW"/>
</dbReference>
<dbReference type="Pfam" id="PF00307">
    <property type="entry name" value="CH"/>
    <property type="match status" value="1"/>
</dbReference>
<feature type="compositionally biased region" description="Basic and acidic residues" evidence="9">
    <location>
        <begin position="863"/>
        <end position="877"/>
    </location>
</feature>
<feature type="region of interest" description="Disordered" evidence="9">
    <location>
        <begin position="921"/>
        <end position="954"/>
    </location>
</feature>
<dbReference type="InterPro" id="IPR036961">
    <property type="entry name" value="Kinesin_motor_dom_sf"/>
</dbReference>
<feature type="region of interest" description="Disordered" evidence="9">
    <location>
        <begin position="996"/>
        <end position="1056"/>
    </location>
</feature>
<dbReference type="SUPFAM" id="SSF52540">
    <property type="entry name" value="P-loop containing nucleoside triphosphate hydrolases"/>
    <property type="match status" value="1"/>
</dbReference>
<feature type="region of interest" description="Disordered" evidence="9">
    <location>
        <begin position="753"/>
        <end position="897"/>
    </location>
</feature>
<dbReference type="GO" id="GO:0005524">
    <property type="term" value="F:ATP binding"/>
    <property type="evidence" value="ECO:0007669"/>
    <property type="project" value="UniProtKB-UniRule"/>
</dbReference>
<evidence type="ECO:0000313" key="12">
    <source>
        <dbReference type="EMBL" id="KAG8371971.1"/>
    </source>
</evidence>
<dbReference type="SMART" id="SM00129">
    <property type="entry name" value="KISc"/>
    <property type="match status" value="1"/>
</dbReference>
<dbReference type="PANTHER" id="PTHR47972">
    <property type="entry name" value="KINESIN-LIKE PROTEIN KLP-3"/>
    <property type="match status" value="1"/>
</dbReference>
<evidence type="ECO:0000256" key="1">
    <source>
        <dbReference type="ARBA" id="ARBA00010899"/>
    </source>
</evidence>
<evidence type="ECO:0000256" key="6">
    <source>
        <dbReference type="ARBA" id="ARBA00023175"/>
    </source>
</evidence>
<evidence type="ECO:0000256" key="5">
    <source>
        <dbReference type="ARBA" id="ARBA00023054"/>
    </source>
</evidence>
<dbReference type="PANTHER" id="PTHR47972:SF4">
    <property type="entry name" value="KINESIN-LIKE PROTEIN KIN-14L"/>
    <property type="match status" value="1"/>
</dbReference>
<dbReference type="EMBL" id="WHWC01000012">
    <property type="protein sequence ID" value="KAG8371971.1"/>
    <property type="molecule type" value="Genomic_DNA"/>
</dbReference>
<dbReference type="InterPro" id="IPR001752">
    <property type="entry name" value="Kinesin_motor_dom"/>
</dbReference>
<dbReference type="Gene3D" id="3.40.850.10">
    <property type="entry name" value="Kinesin motor domain"/>
    <property type="match status" value="1"/>
</dbReference>
<dbReference type="CDD" id="cd21203">
    <property type="entry name" value="CH_AtKIN14-like"/>
    <property type="match status" value="1"/>
</dbReference>
<keyword evidence="5 8" id="KW-0175">Coiled coil</keyword>
<dbReference type="InterPro" id="IPR027640">
    <property type="entry name" value="Kinesin-like_fam"/>
</dbReference>
<evidence type="ECO:0000256" key="2">
    <source>
        <dbReference type="ARBA" id="ARBA00022701"/>
    </source>
</evidence>
<keyword evidence="6 7" id="KW-0505">Motor protein</keyword>
<feature type="compositionally biased region" description="Polar residues" evidence="9">
    <location>
        <begin position="936"/>
        <end position="949"/>
    </location>
</feature>
<feature type="compositionally biased region" description="Polar residues" evidence="9">
    <location>
        <begin position="1024"/>
        <end position="1046"/>
    </location>
</feature>
<organism evidence="12 13">
    <name type="scientific">Buddleja alternifolia</name>
    <dbReference type="NCBI Taxonomy" id="168488"/>
    <lineage>
        <taxon>Eukaryota</taxon>
        <taxon>Viridiplantae</taxon>
        <taxon>Streptophyta</taxon>
        <taxon>Embryophyta</taxon>
        <taxon>Tracheophyta</taxon>
        <taxon>Spermatophyta</taxon>
        <taxon>Magnoliopsida</taxon>
        <taxon>eudicotyledons</taxon>
        <taxon>Gunneridae</taxon>
        <taxon>Pentapetalae</taxon>
        <taxon>asterids</taxon>
        <taxon>lamiids</taxon>
        <taxon>Lamiales</taxon>
        <taxon>Scrophulariaceae</taxon>
        <taxon>Buddlejeae</taxon>
        <taxon>Buddleja</taxon>
    </lineage>
</organism>
<dbReference type="FunFam" id="1.10.418.10:FF:000073">
    <property type="entry name" value="Kinesin-like protein KIN-14L"/>
    <property type="match status" value="1"/>
</dbReference>
<dbReference type="Pfam" id="PF00225">
    <property type="entry name" value="Kinesin"/>
    <property type="match status" value="1"/>
</dbReference>
<feature type="coiled-coil region" evidence="8">
    <location>
        <begin position="316"/>
        <end position="350"/>
    </location>
</feature>
<dbReference type="Gene3D" id="1.10.418.10">
    <property type="entry name" value="Calponin-like domain"/>
    <property type="match status" value="1"/>
</dbReference>
<evidence type="ECO:0000259" key="11">
    <source>
        <dbReference type="PROSITE" id="PS50067"/>
    </source>
</evidence>
<evidence type="ECO:0000256" key="8">
    <source>
        <dbReference type="SAM" id="Coils"/>
    </source>
</evidence>
<evidence type="ECO:0000256" key="4">
    <source>
        <dbReference type="ARBA" id="ARBA00022840"/>
    </source>
</evidence>
<gene>
    <name evidence="12" type="ORF">BUALT_Bualt12G0018300</name>
</gene>
<accession>A0AAV6WV34</accession>
<feature type="compositionally biased region" description="Polar residues" evidence="9">
    <location>
        <begin position="996"/>
        <end position="1011"/>
    </location>
</feature>
<feature type="compositionally biased region" description="Polar residues" evidence="9">
    <location>
        <begin position="878"/>
        <end position="897"/>
    </location>
</feature>
<evidence type="ECO:0000256" key="9">
    <source>
        <dbReference type="SAM" id="MobiDB-lite"/>
    </source>
</evidence>
<dbReference type="FunFam" id="3.40.850.10:FF:000044">
    <property type="entry name" value="p-loop containing nucleoside triphosphate hydrolases superfamily protein"/>
    <property type="match status" value="1"/>
</dbReference>
<dbReference type="AlphaFoldDB" id="A0AAV6WV34"/>
<keyword evidence="13" id="KW-1185">Reference proteome</keyword>
<sequence length="1056" mass="117403">MEDLTRRGRVDEWNLASRRAEEAALRRYQAVHWLDYLVGPLGIPSQPSEKEFISCLKSGLVLCNTINKIQPGSVPKVIESISPSPSLPWDSQPLPAYQYFENVRNFLVAAEELKLPIFEASIFERDNLEEGSSTKVVDCILALKAYHEWKQMTGGNGVYKPPRSPIVHSAGRIHGRTPGLVSYESSRKLDMSSGINKTTPSESEIRNIEDTIAKALAEHMVDAKENMDYNLVASYRSGNLDSANFFKKILSSCLEEELLKTYPEMKSSKIFDHLREISSSPMHSASVPLADLSNLKNRKCCRACLEKGSCNHWNLVEQQEKELLNIKVLLSSAKQEVETLQIQLQSDLKQLGDQVVEMSNAALGYHKAVQENRSLYNMVQDLKGNIRVYCRIRPAFKHEEENVIDFIGQDGCLVVVDPRKPEKDGKKMFQFNRIFSPTATQDEVFRDTQPLVRSVMDGYNVCIFAYGQTGSGKTHTMSGSAKELGISYLALNDLFEMSDKRKDVTKYEIQVQLVEIYNEQVRDLLAEDSGATKYPFHIVYFGFLTINTLEIRSCVSDNNLALPDATLCPVKSTVDIINLMKLGEQNRAVGSTAVNIQSSRSHSVLSVHVQGEDVSGSILRSCLHLVDLAGSERIDKSEVTGDGLREAQHINKSLSCLVDVMTALAQKNSHIPYRNSKLTLLLQNSLGGNAKTLMFAHVGPEGDSFGETMSTLKFAQRVSTVELGAARANKESSEVLELKAQIESLKKALGNKEVQTPPIRASKTPLENNTKQIPERTPPRPRRLSIENGIERGAKTSLVKPKQIPERTPPPRPRRLSIENSTTVPVERSMNYDDKRGAKTPPSMKPRSRRLSLEGPRNVQNHSRVEDGKSTSNKKDTIVSSMDLSNQRAPKSPLTSAIKSPVARIDTAAMRVPLAFQIPKTPEPHIKSRNDHNIVPSENQTPNTTTHGKGSQIRKSLRTTIGKLINGSDKRNQQKPTEATSTVFNNTGMIHVAKSPVSSNARTVRRQSLTGIQPPERSRRSSIGGVSTDSCGNENRNAKTPPSQVRASVKLTKRWL</sequence>
<feature type="binding site" evidence="7">
    <location>
        <begin position="467"/>
        <end position="474"/>
    </location>
    <ligand>
        <name>ATP</name>
        <dbReference type="ChEBI" id="CHEBI:30616"/>
    </ligand>
</feature>
<proteinExistence type="inferred from homology"/>
<reference evidence="12" key="1">
    <citation type="submission" date="2019-10" db="EMBL/GenBank/DDBJ databases">
        <authorList>
            <person name="Zhang R."/>
            <person name="Pan Y."/>
            <person name="Wang J."/>
            <person name="Ma R."/>
            <person name="Yu S."/>
        </authorList>
    </citation>
    <scope>NUCLEOTIDE SEQUENCE</scope>
    <source>
        <strain evidence="12">LA-IB0</strain>
        <tissue evidence="12">Leaf</tissue>
    </source>
</reference>
<keyword evidence="4 7" id="KW-0067">ATP-binding</keyword>
<dbReference type="PROSITE" id="PS50021">
    <property type="entry name" value="CH"/>
    <property type="match status" value="1"/>
</dbReference>
<evidence type="ECO:0000256" key="3">
    <source>
        <dbReference type="ARBA" id="ARBA00022741"/>
    </source>
</evidence>